<dbReference type="GO" id="GO:0140693">
    <property type="term" value="F:molecular condensate scaffold activity"/>
    <property type="evidence" value="ECO:0007669"/>
    <property type="project" value="Ensembl"/>
</dbReference>
<keyword evidence="25" id="KW-0832">Ubl conjugation</keyword>
<evidence type="ECO:0000256" key="27">
    <source>
        <dbReference type="ARBA" id="ARBA00022990"/>
    </source>
</evidence>
<evidence type="ECO:0000259" key="46">
    <source>
        <dbReference type="Pfam" id="PF20266"/>
    </source>
</evidence>
<dbReference type="GO" id="GO:0019933">
    <property type="term" value="P:cAMP-mediated signaling"/>
    <property type="evidence" value="ECO:0007669"/>
    <property type="project" value="Ensembl"/>
</dbReference>
<evidence type="ECO:0000256" key="8">
    <source>
        <dbReference type="ARBA" id="ARBA00008307"/>
    </source>
</evidence>
<evidence type="ECO:0000256" key="38">
    <source>
        <dbReference type="ARBA" id="ARBA00050833"/>
    </source>
</evidence>
<keyword evidence="32" id="KW-0472">Membrane</keyword>
<evidence type="ECO:0000256" key="41">
    <source>
        <dbReference type="ARBA" id="ARBA00066494"/>
    </source>
</evidence>
<keyword evidence="35" id="KW-0539">Nucleus</keyword>
<dbReference type="EMBL" id="AAQR03067310">
    <property type="status" value="NOT_ANNOTATED_CDS"/>
    <property type="molecule type" value="Genomic_DNA"/>
</dbReference>
<comment type="similarity">
    <text evidence="8">Belongs to the mab-21 family.</text>
</comment>
<evidence type="ECO:0000256" key="37">
    <source>
        <dbReference type="ARBA" id="ARBA00044145"/>
    </source>
</evidence>
<evidence type="ECO:0000256" key="24">
    <source>
        <dbReference type="ARBA" id="ARBA00022842"/>
    </source>
</evidence>
<dbReference type="GO" id="GO:0038001">
    <property type="term" value="P:paracrine signaling"/>
    <property type="evidence" value="ECO:0007669"/>
    <property type="project" value="Ensembl"/>
</dbReference>
<keyword evidence="19" id="KW-0547">Nucleotide-binding</keyword>
<evidence type="ECO:0000256" key="10">
    <source>
        <dbReference type="ARBA" id="ARBA00022475"/>
    </source>
</evidence>
<keyword evidence="31" id="KW-0342">GTP-binding</keyword>
<dbReference type="GO" id="GO:0016604">
    <property type="term" value="C:nuclear body"/>
    <property type="evidence" value="ECO:0007669"/>
    <property type="project" value="Ensembl"/>
</dbReference>
<evidence type="ECO:0000256" key="12">
    <source>
        <dbReference type="ARBA" id="ARBA00022490"/>
    </source>
</evidence>
<keyword evidence="36" id="KW-0449">Lipoprotein</keyword>
<evidence type="ECO:0000256" key="28">
    <source>
        <dbReference type="ARBA" id="ARBA00023118"/>
    </source>
</evidence>
<dbReference type="AlphaFoldDB" id="H0X9J7"/>
<reference evidence="48" key="1">
    <citation type="submission" date="2011-03" db="EMBL/GenBank/DDBJ databases">
        <title>Version 3 of the genome sequence of Otolemur garnettii (Bushbaby).</title>
        <authorList>
            <consortium name="The Broad Institute Genome Sequencing Platform"/>
            <person name="Di Palma F."/>
            <person name="Johnson J."/>
            <person name="Lander E.S."/>
            <person name="Lindblad-Toh K."/>
            <person name="Jaffe D.B."/>
            <person name="Gnerre S."/>
            <person name="MacCallum I."/>
            <person name="Przybylski D."/>
            <person name="Ribeiro F.J."/>
            <person name="Burton J.N."/>
            <person name="Walker B.J."/>
            <person name="Sharpe T."/>
            <person name="Hall G."/>
        </authorList>
    </citation>
    <scope>NUCLEOTIDE SEQUENCE [LARGE SCALE GENOMIC DNA]</scope>
</reference>
<keyword evidence="26" id="KW-0391">Immunity</keyword>
<comment type="cofactor">
    <cofactor evidence="3">
        <name>Zn(2+)</name>
        <dbReference type="ChEBI" id="CHEBI:29105"/>
    </cofactor>
</comment>
<evidence type="ECO:0000256" key="15">
    <source>
        <dbReference type="ARBA" id="ARBA00022588"/>
    </source>
</evidence>
<reference evidence="47" key="3">
    <citation type="submission" date="2025-09" db="UniProtKB">
        <authorList>
            <consortium name="Ensembl"/>
        </authorList>
    </citation>
    <scope>IDENTIFICATION</scope>
</reference>
<keyword evidence="13" id="KW-1017">Isopeptide bond</keyword>
<keyword evidence="20" id="KW-0227">DNA damage</keyword>
<dbReference type="InterPro" id="IPR024810">
    <property type="entry name" value="MAB21L/cGLR"/>
</dbReference>
<dbReference type="GO" id="GO:0005524">
    <property type="term" value="F:ATP binding"/>
    <property type="evidence" value="ECO:0007669"/>
    <property type="project" value="UniProtKB-KW"/>
</dbReference>
<keyword evidence="48" id="KW-1185">Reference proteome</keyword>
<evidence type="ECO:0000256" key="1">
    <source>
        <dbReference type="ARBA" id="ARBA00001936"/>
    </source>
</evidence>
<dbReference type="FunFam" id="3.30.460.90:FF:000005">
    <property type="entry name" value="Cyclic GMP-AMP synthase"/>
    <property type="match status" value="1"/>
</dbReference>
<evidence type="ECO:0000259" key="45">
    <source>
        <dbReference type="Pfam" id="PF03281"/>
    </source>
</evidence>
<keyword evidence="24" id="KW-0460">Magnesium</keyword>
<dbReference type="GO" id="GO:0045087">
    <property type="term" value="P:innate immune response"/>
    <property type="evidence" value="ECO:0007669"/>
    <property type="project" value="UniProtKB-KW"/>
</dbReference>
<feature type="compositionally biased region" description="Low complexity" evidence="44">
    <location>
        <begin position="8"/>
        <end position="37"/>
    </location>
</feature>
<organism evidence="47 48">
    <name type="scientific">Otolemur garnettii</name>
    <name type="common">Small-eared galago</name>
    <name type="synonym">Garnett's greater bushbaby</name>
    <dbReference type="NCBI Taxonomy" id="30611"/>
    <lineage>
        <taxon>Eukaryota</taxon>
        <taxon>Metazoa</taxon>
        <taxon>Chordata</taxon>
        <taxon>Craniata</taxon>
        <taxon>Vertebrata</taxon>
        <taxon>Euteleostomi</taxon>
        <taxon>Mammalia</taxon>
        <taxon>Eutheria</taxon>
        <taxon>Euarchontoglires</taxon>
        <taxon>Primates</taxon>
        <taxon>Strepsirrhini</taxon>
        <taxon>Lorisiformes</taxon>
        <taxon>Galagidae</taxon>
        <taxon>Otolemur</taxon>
    </lineage>
</organism>
<feature type="domain" description="Mab-21-like nucleotidyltransferase" evidence="45">
    <location>
        <begin position="218"/>
        <end position="396"/>
    </location>
</feature>
<dbReference type="GO" id="GO:0003690">
    <property type="term" value="F:double-stranded DNA binding"/>
    <property type="evidence" value="ECO:0007669"/>
    <property type="project" value="Ensembl"/>
</dbReference>
<keyword evidence="33" id="KW-0564">Palmitate</keyword>
<dbReference type="InterPro" id="IPR046906">
    <property type="entry name" value="Mab-21_HhH/H2TH-like"/>
</dbReference>
<keyword evidence="12" id="KW-0963">Cytoplasm</keyword>
<evidence type="ECO:0000256" key="16">
    <source>
        <dbReference type="ARBA" id="ARBA00022679"/>
    </source>
</evidence>
<dbReference type="GeneTree" id="ENSGT01050000244827"/>
<evidence type="ECO:0000313" key="47">
    <source>
        <dbReference type="Ensembl" id="ENSOGAP00000012238.2"/>
    </source>
</evidence>
<proteinExistence type="inferred from homology"/>
<evidence type="ECO:0000256" key="39">
    <source>
        <dbReference type="ARBA" id="ARBA00051027"/>
    </source>
</evidence>
<keyword evidence="11" id="KW-0488">Methylation</keyword>
<evidence type="ECO:0000256" key="13">
    <source>
        <dbReference type="ARBA" id="ARBA00022499"/>
    </source>
</evidence>
<evidence type="ECO:0000256" key="18">
    <source>
        <dbReference type="ARBA" id="ARBA00022723"/>
    </source>
</evidence>
<dbReference type="GO" id="GO:0140896">
    <property type="term" value="P:cGAS/STING signaling pathway"/>
    <property type="evidence" value="ECO:0007669"/>
    <property type="project" value="Ensembl"/>
</dbReference>
<dbReference type="FunFam" id="1.10.1410.40:FF:000007">
    <property type="entry name" value="Cyclic GMP-AMP synthase"/>
    <property type="match status" value="1"/>
</dbReference>
<feature type="region of interest" description="Disordered" evidence="44">
    <location>
        <begin position="1"/>
        <end position="161"/>
    </location>
</feature>
<comment type="cofactor">
    <cofactor evidence="1">
        <name>Mn(2+)</name>
        <dbReference type="ChEBI" id="CHEBI:29035"/>
    </cofactor>
</comment>
<keyword evidence="27" id="KW-0007">Acetylation</keyword>
<feature type="compositionally biased region" description="Low complexity" evidence="44">
    <location>
        <begin position="64"/>
        <end position="79"/>
    </location>
</feature>
<evidence type="ECO:0000256" key="30">
    <source>
        <dbReference type="ARBA" id="ARBA00023125"/>
    </source>
</evidence>
<comment type="cofactor">
    <cofactor evidence="2">
        <name>Mg(2+)</name>
        <dbReference type="ChEBI" id="CHEBI:18420"/>
    </cofactor>
</comment>
<feature type="compositionally biased region" description="Low complexity" evidence="44">
    <location>
        <begin position="148"/>
        <end position="161"/>
    </location>
</feature>
<keyword evidence="29" id="KW-0446">Lipid-binding</keyword>
<dbReference type="InterPro" id="IPR046903">
    <property type="entry name" value="Mab-21-like_nuc_Trfase"/>
</dbReference>
<evidence type="ECO:0000256" key="6">
    <source>
        <dbReference type="ARBA" id="ARBA00004286"/>
    </source>
</evidence>
<evidence type="ECO:0000256" key="9">
    <source>
        <dbReference type="ARBA" id="ARBA00022454"/>
    </source>
</evidence>
<dbReference type="GO" id="GO:0006281">
    <property type="term" value="P:DNA repair"/>
    <property type="evidence" value="ECO:0007669"/>
    <property type="project" value="UniProtKB-KW"/>
</dbReference>
<evidence type="ECO:0000256" key="20">
    <source>
        <dbReference type="ARBA" id="ARBA00022763"/>
    </source>
</evidence>
<evidence type="ECO:0000256" key="25">
    <source>
        <dbReference type="ARBA" id="ARBA00022843"/>
    </source>
</evidence>
<evidence type="ECO:0000313" key="48">
    <source>
        <dbReference type="Proteomes" id="UP000005225"/>
    </source>
</evidence>
<evidence type="ECO:0000256" key="2">
    <source>
        <dbReference type="ARBA" id="ARBA00001946"/>
    </source>
</evidence>
<dbReference type="GO" id="GO:0032481">
    <property type="term" value="P:positive regulation of type I interferon production"/>
    <property type="evidence" value="ECO:0007669"/>
    <property type="project" value="Ensembl"/>
</dbReference>
<evidence type="ECO:0000256" key="33">
    <source>
        <dbReference type="ARBA" id="ARBA00023139"/>
    </source>
</evidence>
<comment type="catalytic activity">
    <reaction evidence="39">
        <text>GTP + ATP = pppGp(2'-5')A + diphosphate</text>
        <dbReference type="Rhea" id="RHEA:23748"/>
        <dbReference type="ChEBI" id="CHEBI:30616"/>
        <dbReference type="ChEBI" id="CHEBI:33019"/>
        <dbReference type="ChEBI" id="CHEBI:37565"/>
        <dbReference type="ChEBI" id="CHEBI:78318"/>
    </reaction>
    <physiologicalReaction direction="left-to-right" evidence="39">
        <dbReference type="Rhea" id="RHEA:23749"/>
    </physiologicalReaction>
</comment>
<evidence type="ECO:0000256" key="36">
    <source>
        <dbReference type="ARBA" id="ARBA00023288"/>
    </source>
</evidence>
<dbReference type="GO" id="GO:0005886">
    <property type="term" value="C:plasma membrane"/>
    <property type="evidence" value="ECO:0007669"/>
    <property type="project" value="UniProtKB-SubCell"/>
</dbReference>
<keyword evidence="14" id="KW-0597">Phosphoprotein</keyword>
<dbReference type="OMA" id="EKTCCER"/>
<dbReference type="PANTHER" id="PTHR10656">
    <property type="entry name" value="CELL FATE DETERMINING PROTEIN MAB21-RELATED"/>
    <property type="match status" value="1"/>
</dbReference>
<evidence type="ECO:0000256" key="4">
    <source>
        <dbReference type="ARBA" id="ARBA00004123"/>
    </source>
</evidence>
<keyword evidence="18" id="KW-0479">Metal-binding</keyword>
<evidence type="ECO:0000256" key="5">
    <source>
        <dbReference type="ARBA" id="ARBA00004202"/>
    </source>
</evidence>
<evidence type="ECO:0000256" key="32">
    <source>
        <dbReference type="ARBA" id="ARBA00023136"/>
    </source>
</evidence>
<evidence type="ECO:0000256" key="21">
    <source>
        <dbReference type="ARBA" id="ARBA00022765"/>
    </source>
</evidence>
<keyword evidence="15" id="KW-0399">Innate immunity</keyword>
<comment type="catalytic activity">
    <reaction evidence="38">
        <text>GTP + ATP = 2',3'-cGAMP + 2 diphosphate</text>
        <dbReference type="Rhea" id="RHEA:42064"/>
        <dbReference type="ChEBI" id="CHEBI:30616"/>
        <dbReference type="ChEBI" id="CHEBI:33019"/>
        <dbReference type="ChEBI" id="CHEBI:37565"/>
        <dbReference type="ChEBI" id="CHEBI:143093"/>
        <dbReference type="EC" id="2.7.7.86"/>
    </reaction>
    <physiologicalReaction direction="left-to-right" evidence="38">
        <dbReference type="Rhea" id="RHEA:42065"/>
    </physiologicalReaction>
</comment>
<dbReference type="GO" id="GO:0005546">
    <property type="term" value="F:phosphatidylinositol-4,5-bisphosphate binding"/>
    <property type="evidence" value="ECO:0007669"/>
    <property type="project" value="Ensembl"/>
</dbReference>
<keyword evidence="16" id="KW-0808">Transferase</keyword>
<sequence>MDRRRGKATPAAPKAGAAVPKASARSSRGSPTEASEPPAAPKVAQPRAGRCGAGGESGARRKQSAPTEASEPPAAPKAAQIRAGRARAEKAAPSAEELEGRGAAAAEVDSSMSPGTTPRRAASLREGGARRTRERRSPLGSAKDPSCSLALSAASAGGPKAAPGAWKLRGVLDQLRLRAPDISAAAYVVNRVVKHLLDSLRRGESEFKGVALLGTGSYYEHVKISAPNEFDVMFKLEVPRIELEEYGNSGTHYFVKFKRNPKENPLNPFLEKEKLSASKMLLKFRTIIKEEIKNIKDADVTMERKKRGSPAVTLLIRNEPEEISVDIILALESRSSWPAGTQEGMPIKDWLGAKVRTKLRQQPFYLVPKPAKEGNGFQEETWRLSFSHIEKAILNNHGHTKTCCEDGGVKCCRKDCLKLMKYLLEQLKKKYETRKVLDKFCSYHMKTAFFHVCTQNPDDSQWCPQKLQLCFDNCVLYFLQCLRNEQLKHYFIPEVNLFSQEQIDKKSIEFLSKQIESEINNRFPVFGEY</sequence>
<keyword evidence="28" id="KW-0051">Antiviral defense</keyword>
<dbReference type="Gene3D" id="3.30.460.90">
    <property type="match status" value="1"/>
</dbReference>
<feature type="compositionally biased region" description="Basic and acidic residues" evidence="44">
    <location>
        <begin position="127"/>
        <end position="137"/>
    </location>
</feature>
<dbReference type="GO" id="GO:0160049">
    <property type="term" value="P:negative regulation of cGAS/STING signaling pathway"/>
    <property type="evidence" value="ECO:0007669"/>
    <property type="project" value="Ensembl"/>
</dbReference>
<dbReference type="GO" id="GO:0035861">
    <property type="term" value="C:site of double-strand break"/>
    <property type="evidence" value="ECO:0007669"/>
    <property type="project" value="Ensembl"/>
</dbReference>
<dbReference type="GO" id="GO:2000042">
    <property type="term" value="P:negative regulation of double-strand break repair via homologous recombination"/>
    <property type="evidence" value="ECO:0007669"/>
    <property type="project" value="Ensembl"/>
</dbReference>
<keyword evidence="23" id="KW-0067">ATP-binding</keyword>
<evidence type="ECO:0000256" key="44">
    <source>
        <dbReference type="SAM" id="MobiDB-lite"/>
    </source>
</evidence>
<dbReference type="EMBL" id="AAQR03067308">
    <property type="status" value="NOT_ANNOTATED_CDS"/>
    <property type="molecule type" value="Genomic_DNA"/>
</dbReference>
<evidence type="ECO:0000256" key="35">
    <source>
        <dbReference type="ARBA" id="ARBA00023242"/>
    </source>
</evidence>
<evidence type="ECO:0000256" key="17">
    <source>
        <dbReference type="ARBA" id="ARBA00022695"/>
    </source>
</evidence>
<evidence type="ECO:0000256" key="31">
    <source>
        <dbReference type="ARBA" id="ARBA00023134"/>
    </source>
</evidence>
<keyword evidence="22" id="KW-0862">Zinc</keyword>
<dbReference type="GO" id="GO:0046872">
    <property type="term" value="F:metal ion binding"/>
    <property type="evidence" value="ECO:0007669"/>
    <property type="project" value="UniProtKB-KW"/>
</dbReference>
<evidence type="ECO:0000256" key="40">
    <source>
        <dbReference type="ARBA" id="ARBA00051277"/>
    </source>
</evidence>
<keyword evidence="34" id="KW-0234">DNA repair</keyword>
<dbReference type="SMART" id="SM01265">
    <property type="entry name" value="Mab-21"/>
    <property type="match status" value="1"/>
</dbReference>
<name>H0X9J7_OTOGA</name>
<dbReference type="Pfam" id="PF20266">
    <property type="entry name" value="Mab-21_C"/>
    <property type="match status" value="1"/>
</dbReference>
<dbReference type="HOGENOM" id="CLU_040428_2_0_1"/>
<evidence type="ECO:0000256" key="26">
    <source>
        <dbReference type="ARBA" id="ARBA00022859"/>
    </source>
</evidence>
<dbReference type="FunCoup" id="H0X9J7">
    <property type="interactions" value="1581"/>
</dbReference>
<dbReference type="InParanoid" id="H0X9J7"/>
<keyword evidence="21" id="KW-0013">ADP-ribosylation</keyword>
<dbReference type="Pfam" id="PF03281">
    <property type="entry name" value="Mab-21"/>
    <property type="match status" value="1"/>
</dbReference>
<dbReference type="GO" id="GO:0031491">
    <property type="term" value="F:nucleosome binding"/>
    <property type="evidence" value="ECO:0007669"/>
    <property type="project" value="Ensembl"/>
</dbReference>
<dbReference type="PANTHER" id="PTHR10656:SF35">
    <property type="entry name" value="CYCLIC GMP-AMP SYNTHASE"/>
    <property type="match status" value="1"/>
</dbReference>
<keyword evidence="9" id="KW-0158">Chromosome</keyword>
<evidence type="ECO:0000256" key="23">
    <source>
        <dbReference type="ARBA" id="ARBA00022840"/>
    </source>
</evidence>
<evidence type="ECO:0000256" key="34">
    <source>
        <dbReference type="ARBA" id="ARBA00023204"/>
    </source>
</evidence>
<protein>
    <recommendedName>
        <fullName evidence="37">Cyclic GMP-AMP synthase</fullName>
        <ecNumber evidence="41">2.7.7.86</ecNumber>
    </recommendedName>
    <alternativeName>
        <fullName evidence="42">2'3'-cGAMP synthase</fullName>
    </alternativeName>
    <alternativeName>
        <fullName evidence="43">Mab-21 domain-containing protein 1</fullName>
    </alternativeName>
</protein>
<dbReference type="eggNOG" id="KOG3963">
    <property type="taxonomic scope" value="Eukaryota"/>
</dbReference>
<evidence type="ECO:0000256" key="19">
    <source>
        <dbReference type="ARBA" id="ARBA00022741"/>
    </source>
</evidence>
<dbReference type="EC" id="2.7.7.86" evidence="41"/>
<dbReference type="GO" id="GO:0019934">
    <property type="term" value="P:cGMP-mediated signaling"/>
    <property type="evidence" value="ECO:0007669"/>
    <property type="project" value="Ensembl"/>
</dbReference>
<keyword evidence="30" id="KW-0238">DNA-binding</keyword>
<dbReference type="GO" id="GO:0061501">
    <property type="term" value="F:2',3'-cyclic GMP-AMP synthase activity"/>
    <property type="evidence" value="ECO:0007669"/>
    <property type="project" value="UniProtKB-EC"/>
</dbReference>
<comment type="catalytic activity">
    <reaction evidence="40">
        <text>pppGp(2'-5')A = 2',3'-cGAMP + diphosphate</text>
        <dbReference type="Rhea" id="RHEA:23924"/>
        <dbReference type="ChEBI" id="CHEBI:33019"/>
        <dbReference type="ChEBI" id="CHEBI:78318"/>
        <dbReference type="ChEBI" id="CHEBI:143093"/>
    </reaction>
    <physiologicalReaction direction="left-to-right" evidence="40">
        <dbReference type="Rhea" id="RHEA:23925"/>
    </physiologicalReaction>
</comment>
<evidence type="ECO:0000256" key="7">
    <source>
        <dbReference type="ARBA" id="ARBA00004514"/>
    </source>
</evidence>
<keyword evidence="17" id="KW-0548">Nucleotidyltransferase</keyword>
<dbReference type="GO" id="GO:0071360">
    <property type="term" value="P:cellular response to exogenous dsRNA"/>
    <property type="evidence" value="ECO:0007669"/>
    <property type="project" value="TreeGrafter"/>
</dbReference>
<keyword evidence="10" id="KW-1003">Cell membrane</keyword>
<dbReference type="EMBL" id="AAQR03067309">
    <property type="status" value="NOT_ANNOTATED_CDS"/>
    <property type="molecule type" value="Genomic_DNA"/>
</dbReference>
<evidence type="ECO:0000256" key="43">
    <source>
        <dbReference type="ARBA" id="ARBA00077628"/>
    </source>
</evidence>
<dbReference type="Proteomes" id="UP000005225">
    <property type="component" value="Unassembled WGS sequence"/>
</dbReference>
<accession>H0X9J7</accession>
<dbReference type="GO" id="GO:0002230">
    <property type="term" value="P:positive regulation of defense response to virus by host"/>
    <property type="evidence" value="ECO:0007669"/>
    <property type="project" value="Ensembl"/>
</dbReference>
<evidence type="ECO:0000256" key="42">
    <source>
        <dbReference type="ARBA" id="ARBA00075176"/>
    </source>
</evidence>
<dbReference type="GO" id="GO:0042803">
    <property type="term" value="F:protein homodimerization activity"/>
    <property type="evidence" value="ECO:0007669"/>
    <property type="project" value="Ensembl"/>
</dbReference>
<evidence type="ECO:0000256" key="11">
    <source>
        <dbReference type="ARBA" id="ARBA00022481"/>
    </source>
</evidence>
<evidence type="ECO:0000256" key="22">
    <source>
        <dbReference type="ARBA" id="ARBA00022833"/>
    </source>
</evidence>
<evidence type="ECO:0000256" key="14">
    <source>
        <dbReference type="ARBA" id="ARBA00022553"/>
    </source>
</evidence>
<dbReference type="GO" id="GO:0051607">
    <property type="term" value="P:defense response to virus"/>
    <property type="evidence" value="ECO:0007669"/>
    <property type="project" value="UniProtKB-KW"/>
</dbReference>
<evidence type="ECO:0000256" key="3">
    <source>
        <dbReference type="ARBA" id="ARBA00001947"/>
    </source>
</evidence>
<dbReference type="Gene3D" id="1.10.1410.40">
    <property type="match status" value="1"/>
</dbReference>
<dbReference type="STRING" id="30611.ENSOGAP00000012238"/>
<dbReference type="Ensembl" id="ENSOGAT00000013667.2">
    <property type="protein sequence ID" value="ENSOGAP00000012238.2"/>
    <property type="gene ID" value="ENSOGAG00000013665.2"/>
</dbReference>
<feature type="domain" description="Mab-21-like HhH/H2TH-like" evidence="46">
    <location>
        <begin position="412"/>
        <end position="516"/>
    </location>
</feature>
<comment type="subcellular location">
    <subcellularLocation>
        <location evidence="5">Cell membrane</location>
        <topology evidence="5">Peripheral membrane protein</topology>
    </subcellularLocation>
    <subcellularLocation>
        <location evidence="6">Chromosome</location>
    </subcellularLocation>
    <subcellularLocation>
        <location evidence="7">Cytoplasm</location>
        <location evidence="7">Cytosol</location>
    </subcellularLocation>
    <subcellularLocation>
        <location evidence="4">Nucleus</location>
    </subcellularLocation>
</comment>
<dbReference type="GO" id="GO:0005829">
    <property type="term" value="C:cytosol"/>
    <property type="evidence" value="ECO:0007669"/>
    <property type="project" value="UniProtKB-SubCell"/>
</dbReference>
<evidence type="ECO:0000256" key="29">
    <source>
        <dbReference type="ARBA" id="ARBA00023121"/>
    </source>
</evidence>
<reference evidence="47" key="2">
    <citation type="submission" date="2025-08" db="UniProtKB">
        <authorList>
            <consortium name="Ensembl"/>
        </authorList>
    </citation>
    <scope>IDENTIFICATION</scope>
</reference>
<dbReference type="GO" id="GO:0005525">
    <property type="term" value="F:GTP binding"/>
    <property type="evidence" value="ECO:0007669"/>
    <property type="project" value="UniProtKB-KW"/>
</dbReference>